<name>A0A4R2IDQ0_9ACTN</name>
<sequence>MHRSTWEPRPDNYKRNHHLVDAAAVHNSFASRPRSGLGTYDPRWDSWLLPRVDGQFSGTTDEIIQWAACKWGLPDNYLRAEAYTESTWFQYETYSSGRCADQYGCGDWFSSEPYAARKTYCSGLASSGGYDYQKDYGDGLCPKTFSIVGIMSWWNPSWGFNWAGNQNGTFPFTRDSTAMALDYMASQIRGCYEGWRWGLGSSYRAGDLWGCAGAWYSGVWHDSRAETYISTVQGNQSAKPWLTAYFATQKPSCDATYGCPGPDLLP</sequence>
<accession>A0A4R2IDQ0</accession>
<reference evidence="1 2" key="1">
    <citation type="journal article" date="2015" name="Stand. Genomic Sci.">
        <title>Genomic Encyclopedia of Bacterial and Archaeal Type Strains, Phase III: the genomes of soil and plant-associated and newly described type strains.</title>
        <authorList>
            <person name="Whitman W.B."/>
            <person name="Woyke T."/>
            <person name="Klenk H.P."/>
            <person name="Zhou Y."/>
            <person name="Lilburn T.G."/>
            <person name="Beck B.J."/>
            <person name="De Vos P."/>
            <person name="Vandamme P."/>
            <person name="Eisen J.A."/>
            <person name="Garrity G."/>
            <person name="Hugenholtz P."/>
            <person name="Kyrpides N.C."/>
        </authorList>
    </citation>
    <scope>NUCLEOTIDE SEQUENCE [LARGE SCALE GENOMIC DNA]</scope>
    <source>
        <strain evidence="1 2">VKM Ac-2541</strain>
    </source>
</reference>
<comment type="caution">
    <text evidence="1">The sequence shown here is derived from an EMBL/GenBank/DDBJ whole genome shotgun (WGS) entry which is preliminary data.</text>
</comment>
<dbReference type="RefSeq" id="WP_132155798.1">
    <property type="nucleotide sequence ID" value="NZ_SLWR01000014.1"/>
</dbReference>
<protein>
    <submittedName>
        <fullName evidence="1">Uncharacterized protein</fullName>
    </submittedName>
</protein>
<keyword evidence="2" id="KW-1185">Reference proteome</keyword>
<dbReference type="Proteomes" id="UP000295573">
    <property type="component" value="Unassembled WGS sequence"/>
</dbReference>
<organism evidence="1 2">
    <name type="scientific">Kribbella antiqua</name>
    <dbReference type="NCBI Taxonomy" id="2512217"/>
    <lineage>
        <taxon>Bacteria</taxon>
        <taxon>Bacillati</taxon>
        <taxon>Actinomycetota</taxon>
        <taxon>Actinomycetes</taxon>
        <taxon>Propionibacteriales</taxon>
        <taxon>Kribbellaceae</taxon>
        <taxon>Kribbella</taxon>
    </lineage>
</organism>
<evidence type="ECO:0000313" key="2">
    <source>
        <dbReference type="Proteomes" id="UP000295573"/>
    </source>
</evidence>
<gene>
    <name evidence="1" type="ORF">EV646_114135</name>
</gene>
<dbReference type="EMBL" id="SLWR01000014">
    <property type="protein sequence ID" value="TCO42312.1"/>
    <property type="molecule type" value="Genomic_DNA"/>
</dbReference>
<dbReference type="OrthoDB" id="3806316at2"/>
<dbReference type="AlphaFoldDB" id="A0A4R2IDQ0"/>
<proteinExistence type="predicted"/>
<evidence type="ECO:0000313" key="1">
    <source>
        <dbReference type="EMBL" id="TCO42312.1"/>
    </source>
</evidence>